<gene>
    <name evidence="1" type="ORF">POPTR_013G061600</name>
</gene>
<dbReference type="Proteomes" id="UP000006729">
    <property type="component" value="Chromosome 13"/>
</dbReference>
<keyword evidence="2" id="KW-1185">Reference proteome</keyword>
<organism evidence="1 2">
    <name type="scientific">Populus trichocarpa</name>
    <name type="common">Western balsam poplar</name>
    <name type="synonym">Populus balsamifera subsp. trichocarpa</name>
    <dbReference type="NCBI Taxonomy" id="3694"/>
    <lineage>
        <taxon>Eukaryota</taxon>
        <taxon>Viridiplantae</taxon>
        <taxon>Streptophyta</taxon>
        <taxon>Embryophyta</taxon>
        <taxon>Tracheophyta</taxon>
        <taxon>Spermatophyta</taxon>
        <taxon>Magnoliopsida</taxon>
        <taxon>eudicotyledons</taxon>
        <taxon>Gunneridae</taxon>
        <taxon>Pentapetalae</taxon>
        <taxon>rosids</taxon>
        <taxon>fabids</taxon>
        <taxon>Malpighiales</taxon>
        <taxon>Salicaceae</taxon>
        <taxon>Saliceae</taxon>
        <taxon>Populus</taxon>
    </lineage>
</organism>
<accession>A0A2K1Y1S2</accession>
<dbReference type="EMBL" id="CM009302">
    <property type="protein sequence ID" value="PNT06985.1"/>
    <property type="molecule type" value="Genomic_DNA"/>
</dbReference>
<sequence>MWIHLILLNLMRLHIYKRYKLLQVYKKKKKNCPISLDCFLDPFFMIVKCYPLIQQFHIAITVAMSHPKQRIAVINNAGVMFKILRVKTRFSKISLKMDKNDTLTAIPNKCMLASKISKI</sequence>
<dbReference type="AlphaFoldDB" id="A0A2K1Y1S2"/>
<name>A0A2K1Y1S2_POPTR</name>
<reference evidence="1 2" key="1">
    <citation type="journal article" date="2006" name="Science">
        <title>The genome of black cottonwood, Populus trichocarpa (Torr. &amp; Gray).</title>
        <authorList>
            <person name="Tuskan G.A."/>
            <person name="Difazio S."/>
            <person name="Jansson S."/>
            <person name="Bohlmann J."/>
            <person name="Grigoriev I."/>
            <person name="Hellsten U."/>
            <person name="Putnam N."/>
            <person name="Ralph S."/>
            <person name="Rombauts S."/>
            <person name="Salamov A."/>
            <person name="Schein J."/>
            <person name="Sterck L."/>
            <person name="Aerts A."/>
            <person name="Bhalerao R.R."/>
            <person name="Bhalerao R.P."/>
            <person name="Blaudez D."/>
            <person name="Boerjan W."/>
            <person name="Brun A."/>
            <person name="Brunner A."/>
            <person name="Busov V."/>
            <person name="Campbell M."/>
            <person name="Carlson J."/>
            <person name="Chalot M."/>
            <person name="Chapman J."/>
            <person name="Chen G.L."/>
            <person name="Cooper D."/>
            <person name="Coutinho P.M."/>
            <person name="Couturier J."/>
            <person name="Covert S."/>
            <person name="Cronk Q."/>
            <person name="Cunningham R."/>
            <person name="Davis J."/>
            <person name="Degroeve S."/>
            <person name="Dejardin A."/>
            <person name="Depamphilis C."/>
            <person name="Detter J."/>
            <person name="Dirks B."/>
            <person name="Dubchak I."/>
            <person name="Duplessis S."/>
            <person name="Ehlting J."/>
            <person name="Ellis B."/>
            <person name="Gendler K."/>
            <person name="Goodstein D."/>
            <person name="Gribskov M."/>
            <person name="Grimwood J."/>
            <person name="Groover A."/>
            <person name="Gunter L."/>
            <person name="Hamberger B."/>
            <person name="Heinze B."/>
            <person name="Helariutta Y."/>
            <person name="Henrissat B."/>
            <person name="Holligan D."/>
            <person name="Holt R."/>
            <person name="Huang W."/>
            <person name="Islam-Faridi N."/>
            <person name="Jones S."/>
            <person name="Jones-Rhoades M."/>
            <person name="Jorgensen R."/>
            <person name="Joshi C."/>
            <person name="Kangasjarvi J."/>
            <person name="Karlsson J."/>
            <person name="Kelleher C."/>
            <person name="Kirkpatrick R."/>
            <person name="Kirst M."/>
            <person name="Kohler A."/>
            <person name="Kalluri U."/>
            <person name="Larimer F."/>
            <person name="Leebens-Mack J."/>
            <person name="Leple J.C."/>
            <person name="Locascio P."/>
            <person name="Lou Y."/>
            <person name="Lucas S."/>
            <person name="Martin F."/>
            <person name="Montanini B."/>
            <person name="Napoli C."/>
            <person name="Nelson D.R."/>
            <person name="Nelson C."/>
            <person name="Nieminen K."/>
            <person name="Nilsson O."/>
            <person name="Pereda V."/>
            <person name="Peter G."/>
            <person name="Philippe R."/>
            <person name="Pilate G."/>
            <person name="Poliakov A."/>
            <person name="Razumovskaya J."/>
            <person name="Richardson P."/>
            <person name="Rinaldi C."/>
            <person name="Ritland K."/>
            <person name="Rouze P."/>
            <person name="Ryaboy D."/>
            <person name="Schmutz J."/>
            <person name="Schrader J."/>
            <person name="Segerman B."/>
            <person name="Shin H."/>
            <person name="Siddiqui A."/>
            <person name="Sterky F."/>
            <person name="Terry A."/>
            <person name="Tsai C.J."/>
            <person name="Uberbacher E."/>
            <person name="Unneberg P."/>
            <person name="Vahala J."/>
            <person name="Wall K."/>
            <person name="Wessler S."/>
            <person name="Yang G."/>
            <person name="Yin T."/>
            <person name="Douglas C."/>
            <person name="Marra M."/>
            <person name="Sandberg G."/>
            <person name="Van de Peer Y."/>
            <person name="Rokhsar D."/>
        </authorList>
    </citation>
    <scope>NUCLEOTIDE SEQUENCE [LARGE SCALE GENOMIC DNA]</scope>
    <source>
        <strain evidence="2">cv. Nisqually</strain>
    </source>
</reference>
<evidence type="ECO:0000313" key="2">
    <source>
        <dbReference type="Proteomes" id="UP000006729"/>
    </source>
</evidence>
<dbReference type="InParanoid" id="A0A2K1Y1S2"/>
<protein>
    <submittedName>
        <fullName evidence="1">Uncharacterized protein</fullName>
    </submittedName>
</protein>
<evidence type="ECO:0000313" key="1">
    <source>
        <dbReference type="EMBL" id="PNT06985.1"/>
    </source>
</evidence>
<proteinExistence type="predicted"/>